<evidence type="ECO:0008006" key="3">
    <source>
        <dbReference type="Google" id="ProtNLM"/>
    </source>
</evidence>
<evidence type="ECO:0000313" key="1">
    <source>
        <dbReference type="EMBL" id="EPF18064.1"/>
    </source>
</evidence>
<evidence type="ECO:0000313" key="2">
    <source>
        <dbReference type="Proteomes" id="UP000014585"/>
    </source>
</evidence>
<dbReference type="EMBL" id="ATDT01000009">
    <property type="protein sequence ID" value="EPF18064.1"/>
    <property type="molecule type" value="Genomic_DNA"/>
</dbReference>
<dbReference type="InterPro" id="IPR020483">
    <property type="entry name" value="Uncharacterised_YgbA"/>
</dbReference>
<accession>S3JYE7</accession>
<dbReference type="Proteomes" id="UP000014585">
    <property type="component" value="Unassembled WGS sequence"/>
</dbReference>
<name>S3JYE7_9ENTR</name>
<dbReference type="Pfam" id="PF11756">
    <property type="entry name" value="YgbA_NO"/>
    <property type="match status" value="1"/>
</dbReference>
<dbReference type="STRING" id="566551.HMPREF0201_01473"/>
<proteinExistence type="predicted"/>
<comment type="caution">
    <text evidence="1">The sequence shown here is derived from an EMBL/GenBank/DDBJ whole genome shotgun (WGS) entry which is preliminary data.</text>
</comment>
<dbReference type="NCBIfam" id="NF007714">
    <property type="entry name" value="PRK10410.1-2"/>
    <property type="match status" value="1"/>
</dbReference>
<dbReference type="HOGENOM" id="CLU_138593_1_0_6"/>
<protein>
    <recommendedName>
        <fullName evidence="3">Nitrous oxide-stimulated promoter</fullName>
    </recommendedName>
</protein>
<dbReference type="AlphaFoldDB" id="S3JYE7"/>
<gene>
    <name evidence="1" type="ORF">HMPREF0201_01473</name>
</gene>
<sequence length="139" mass="16253">MAGKVYYICILPAASTALPVNQVVAMSGKRIQREKQTIQKMLNLFERKHPSANTSPGHYQQLFEYASKRLDRCAYGEEKPACKHCPIHCYQPAKREEMKQIMRWGGPRMLVWHPILTVRHLIDDRRPVPPLPEKYQRKK</sequence>
<reference evidence="1 2" key="1">
    <citation type="submission" date="2013-04" db="EMBL/GenBank/DDBJ databases">
        <authorList>
            <person name="Weinstock G."/>
            <person name="Sodergren E."/>
            <person name="Lobos E.A."/>
            <person name="Fulton L."/>
            <person name="Fulton R."/>
            <person name="Courtney L."/>
            <person name="Fronick C."/>
            <person name="O'Laughlin M."/>
            <person name="Godfrey J."/>
            <person name="Wilson R.M."/>
            <person name="Miner T."/>
            <person name="Farmer C."/>
            <person name="Delehaunty K."/>
            <person name="Cordes M."/>
            <person name="Minx P."/>
            <person name="Tomlinson C."/>
            <person name="Chen J."/>
            <person name="Wollam A."/>
            <person name="Pepin K.H."/>
            <person name="Palsikar V.B."/>
            <person name="Zhang X."/>
            <person name="Suruliraj S."/>
            <person name="Perna N.T."/>
            <person name="Plunkett G."/>
            <person name="Warren W."/>
            <person name="Mitreva M."/>
            <person name="Mardis E.R."/>
            <person name="Wilson R.K."/>
        </authorList>
    </citation>
    <scope>NUCLEOTIDE SEQUENCE [LARGE SCALE GENOMIC DNA]</scope>
    <source>
        <strain evidence="1 2">DSM 4568</strain>
    </source>
</reference>
<organism evidence="1 2">
    <name type="scientific">Cedecea davisae DSM 4568</name>
    <dbReference type="NCBI Taxonomy" id="566551"/>
    <lineage>
        <taxon>Bacteria</taxon>
        <taxon>Pseudomonadati</taxon>
        <taxon>Pseudomonadota</taxon>
        <taxon>Gammaproteobacteria</taxon>
        <taxon>Enterobacterales</taxon>
        <taxon>Enterobacteriaceae</taxon>
        <taxon>Cedecea</taxon>
    </lineage>
</organism>
<dbReference type="NCBIfam" id="NF007716">
    <property type="entry name" value="PRK10410.1-4"/>
    <property type="match status" value="1"/>
</dbReference>
<dbReference type="PATRIC" id="fig|566551.4.peg.1359"/>